<accession>A0A2P2NTH1</accession>
<dbReference type="EMBL" id="GGEC01065305">
    <property type="protein sequence ID" value="MBX45789.1"/>
    <property type="molecule type" value="Transcribed_RNA"/>
</dbReference>
<reference evidence="1" key="1">
    <citation type="submission" date="2018-02" db="EMBL/GenBank/DDBJ databases">
        <title>Rhizophora mucronata_Transcriptome.</title>
        <authorList>
            <person name="Meera S.P."/>
            <person name="Sreeshan A."/>
            <person name="Augustine A."/>
        </authorList>
    </citation>
    <scope>NUCLEOTIDE SEQUENCE</scope>
    <source>
        <tissue evidence="1">Leaf</tissue>
    </source>
</reference>
<dbReference type="AlphaFoldDB" id="A0A2P2NTH1"/>
<organism evidence="1">
    <name type="scientific">Rhizophora mucronata</name>
    <name type="common">Asiatic mangrove</name>
    <dbReference type="NCBI Taxonomy" id="61149"/>
    <lineage>
        <taxon>Eukaryota</taxon>
        <taxon>Viridiplantae</taxon>
        <taxon>Streptophyta</taxon>
        <taxon>Embryophyta</taxon>
        <taxon>Tracheophyta</taxon>
        <taxon>Spermatophyta</taxon>
        <taxon>Magnoliopsida</taxon>
        <taxon>eudicotyledons</taxon>
        <taxon>Gunneridae</taxon>
        <taxon>Pentapetalae</taxon>
        <taxon>rosids</taxon>
        <taxon>fabids</taxon>
        <taxon>Malpighiales</taxon>
        <taxon>Rhizophoraceae</taxon>
        <taxon>Rhizophora</taxon>
    </lineage>
</organism>
<proteinExistence type="predicted"/>
<protein>
    <submittedName>
        <fullName evidence="1">Uncharacterized protein</fullName>
    </submittedName>
</protein>
<evidence type="ECO:0000313" key="1">
    <source>
        <dbReference type="EMBL" id="MBX45789.1"/>
    </source>
</evidence>
<sequence>MSFYLLKSLYKLYMFLWLGLEYLL</sequence>
<name>A0A2P2NTH1_RHIMU</name>